<sequence length="130" mass="14686">MSPYTWLPRPVNTHRGRLLAIARCIHQLHYREVRHLEKGRVRVFDNLCVGPLQLAAEVLHRSGFTEYSDEIQRLSSFVCDPADFETVANARAAQDLDADLVRTAVIRLSEEGFGATEEIDWLAGKPRAEG</sequence>
<name>A0A0N7M4M3_9RHOB</name>
<dbReference type="EMBL" id="CYSR01000021">
    <property type="protein sequence ID" value="CUI00034.1"/>
    <property type="molecule type" value="Genomic_DNA"/>
</dbReference>
<organism evidence="1 2">
    <name type="scientific">Leisingera aquaemixtae</name>
    <dbReference type="NCBI Taxonomy" id="1396826"/>
    <lineage>
        <taxon>Bacteria</taxon>
        <taxon>Pseudomonadati</taxon>
        <taxon>Pseudomonadota</taxon>
        <taxon>Alphaproteobacteria</taxon>
        <taxon>Rhodobacterales</taxon>
        <taxon>Roseobacteraceae</taxon>
        <taxon>Leisingera</taxon>
    </lineage>
</organism>
<accession>A0A0N7M4M3</accession>
<evidence type="ECO:0000313" key="1">
    <source>
        <dbReference type="EMBL" id="CUI00034.1"/>
    </source>
</evidence>
<proteinExistence type="predicted"/>
<dbReference type="RefSeq" id="WP_058286132.1">
    <property type="nucleotide sequence ID" value="NZ_CYSR01000021.1"/>
</dbReference>
<protein>
    <submittedName>
        <fullName evidence="1">Uncharacterized protein</fullName>
    </submittedName>
</protein>
<evidence type="ECO:0000313" key="2">
    <source>
        <dbReference type="Proteomes" id="UP000051326"/>
    </source>
</evidence>
<gene>
    <name evidence="1" type="ORF">PHA8399_02160</name>
</gene>
<dbReference type="AlphaFoldDB" id="A0A0N7M4M3"/>
<dbReference type="Proteomes" id="UP000051326">
    <property type="component" value="Unassembled WGS sequence"/>
</dbReference>
<reference evidence="1 2" key="1">
    <citation type="submission" date="2015-09" db="EMBL/GenBank/DDBJ databases">
        <authorList>
            <consortium name="Swine Surveillance"/>
        </authorList>
    </citation>
    <scope>NUCLEOTIDE SEQUENCE [LARGE SCALE GENOMIC DNA]</scope>
    <source>
        <strain evidence="1 2">CECT 8399</strain>
    </source>
</reference>